<dbReference type="GO" id="GO:0004560">
    <property type="term" value="F:alpha-L-fucosidase activity"/>
    <property type="evidence" value="ECO:0007669"/>
    <property type="project" value="InterPro"/>
</dbReference>
<gene>
    <name evidence="9" type="ORF">C5Q98_04665</name>
</gene>
<dbReference type="EMBL" id="CP027226">
    <property type="protein sequence ID" value="AVM42552.1"/>
    <property type="molecule type" value="Genomic_DNA"/>
</dbReference>
<dbReference type="InterPro" id="IPR016286">
    <property type="entry name" value="FUC_metazoa-typ"/>
</dbReference>
<dbReference type="PANTHER" id="PTHR10030">
    <property type="entry name" value="ALPHA-L-FUCOSIDASE"/>
    <property type="match status" value="1"/>
</dbReference>
<evidence type="ECO:0000256" key="3">
    <source>
        <dbReference type="ARBA" id="ARBA00012662"/>
    </source>
</evidence>
<organism evidence="9 10">
    <name type="scientific">Fastidiosipila sanguinis</name>
    <dbReference type="NCBI Taxonomy" id="236753"/>
    <lineage>
        <taxon>Bacteria</taxon>
        <taxon>Bacillati</taxon>
        <taxon>Bacillota</taxon>
        <taxon>Clostridia</taxon>
        <taxon>Eubacteriales</taxon>
        <taxon>Oscillospiraceae</taxon>
        <taxon>Fastidiosipila</taxon>
    </lineage>
</organism>
<dbReference type="Pfam" id="PF01120">
    <property type="entry name" value="Alpha_L_fucos"/>
    <property type="match status" value="1"/>
</dbReference>
<dbReference type="GO" id="GO:0016139">
    <property type="term" value="P:glycoside catabolic process"/>
    <property type="evidence" value="ECO:0007669"/>
    <property type="project" value="TreeGrafter"/>
</dbReference>
<feature type="site" description="May be important for catalysis" evidence="7">
    <location>
        <position position="247"/>
    </location>
</feature>
<dbReference type="EC" id="3.2.1.51" evidence="3"/>
<dbReference type="GO" id="GO:0005764">
    <property type="term" value="C:lysosome"/>
    <property type="evidence" value="ECO:0007669"/>
    <property type="project" value="TreeGrafter"/>
</dbReference>
<evidence type="ECO:0000313" key="10">
    <source>
        <dbReference type="Proteomes" id="UP000237947"/>
    </source>
</evidence>
<dbReference type="RefSeq" id="WP_106012508.1">
    <property type="nucleotide sequence ID" value="NZ_CP027226.1"/>
</dbReference>
<dbReference type="SUPFAM" id="SSF51445">
    <property type="entry name" value="(Trans)glycosidases"/>
    <property type="match status" value="1"/>
</dbReference>
<dbReference type="OrthoDB" id="107551at2"/>
<evidence type="ECO:0000256" key="4">
    <source>
        <dbReference type="ARBA" id="ARBA00022729"/>
    </source>
</evidence>
<feature type="domain" description="Glycoside hydrolase family 29 N-terminal" evidence="8">
    <location>
        <begin position="2"/>
        <end position="315"/>
    </location>
</feature>
<dbReference type="InterPro" id="IPR000933">
    <property type="entry name" value="Glyco_hydro_29"/>
</dbReference>
<evidence type="ECO:0000313" key="9">
    <source>
        <dbReference type="EMBL" id="AVM42552.1"/>
    </source>
</evidence>
<dbReference type="InterPro" id="IPR017853">
    <property type="entry name" value="GH"/>
</dbReference>
<dbReference type="InterPro" id="IPR057739">
    <property type="entry name" value="Glyco_hydro_29_N"/>
</dbReference>
<keyword evidence="5" id="KW-0378">Hydrolase</keyword>
<comment type="function">
    <text evidence="1">Alpha-L-fucosidase is responsible for hydrolyzing the alpha-1,6-linked fucose joined to the reducing-end N-acetylglucosamine of the carbohydrate moieties of glycoproteins.</text>
</comment>
<evidence type="ECO:0000256" key="1">
    <source>
        <dbReference type="ARBA" id="ARBA00004071"/>
    </source>
</evidence>
<reference evidence="10" key="1">
    <citation type="submission" date="2018-02" db="EMBL/GenBank/DDBJ databases">
        <authorList>
            <person name="Holder M.E."/>
            <person name="Ajami N.J."/>
            <person name="Petrosino J.F."/>
        </authorList>
    </citation>
    <scope>NUCLEOTIDE SEQUENCE [LARGE SCALE GENOMIC DNA]</scope>
    <source>
        <strain evidence="10">CCUG 47711</strain>
    </source>
</reference>
<keyword evidence="4" id="KW-0732">Signal</keyword>
<evidence type="ECO:0000256" key="5">
    <source>
        <dbReference type="ARBA" id="ARBA00022801"/>
    </source>
</evidence>
<dbReference type="PIRSF" id="PIRSF001092">
    <property type="entry name" value="Alpha-L-fucosidase"/>
    <property type="match status" value="1"/>
</dbReference>
<dbReference type="GO" id="GO:0006004">
    <property type="term" value="P:fucose metabolic process"/>
    <property type="evidence" value="ECO:0007669"/>
    <property type="project" value="InterPro"/>
</dbReference>
<dbReference type="Proteomes" id="UP000237947">
    <property type="component" value="Chromosome"/>
</dbReference>
<protein>
    <recommendedName>
        <fullName evidence="3">alpha-L-fucosidase</fullName>
        <ecNumber evidence="3">3.2.1.51</ecNumber>
    </recommendedName>
</protein>
<keyword evidence="6" id="KW-0326">Glycosidase</keyword>
<evidence type="ECO:0000256" key="6">
    <source>
        <dbReference type="ARBA" id="ARBA00023295"/>
    </source>
</evidence>
<name>A0A2S0KND8_9FIRM</name>
<dbReference type="PANTHER" id="PTHR10030:SF37">
    <property type="entry name" value="ALPHA-L-FUCOSIDASE-RELATED"/>
    <property type="match status" value="1"/>
</dbReference>
<evidence type="ECO:0000259" key="8">
    <source>
        <dbReference type="Pfam" id="PF01120"/>
    </source>
</evidence>
<evidence type="ECO:0000256" key="2">
    <source>
        <dbReference type="ARBA" id="ARBA00007951"/>
    </source>
</evidence>
<dbReference type="KEGG" id="fsa:C5Q98_04665"/>
<proteinExistence type="inferred from homology"/>
<accession>A0A2S0KND8</accession>
<sequence>MMQDWFKKAKLGIFIHWGIYAVKGVSESWSFHNGYIDYDEYMDQAKGFTAANYDPEKWAELFKEAGARYAVLTTKHHDGFCLWDTDLTDHNSVDGAPAKTDLIGPYAEAIRNAGLKVGMYYSLTDWSREDYRSIYSAETDEKDYAKQNKYETPAGGPEDYEAWERHLELNNEAMKELMTRYGTVDLLWFDGDWERTAEQWKMPEFRKLLHELNPNVVLNSRLRGYGDYKTPEVGMPIVAPEGVWELCVPINNSWGYQHRDVYWKSSREVIRLFVDCLTLGGNLLLDIGPMEDGTIPEQEVKVLKDLGSWIKDNEEAIYDTKAGIGYDLFLGGSTVSEDNKTIYLFVHDRPVESVVLKGLISEVENISVLHNGKKLSAKLTGGSPYMGVPGTWWINLTEEDCHEIGSTVIKIELKEPLELYRGEGKVISFNE</sequence>
<dbReference type="AlphaFoldDB" id="A0A2S0KND8"/>
<keyword evidence="10" id="KW-1185">Reference proteome</keyword>
<dbReference type="PRINTS" id="PR00741">
    <property type="entry name" value="GLHYDRLASE29"/>
</dbReference>
<comment type="similarity">
    <text evidence="2">Belongs to the glycosyl hydrolase 29 family.</text>
</comment>
<dbReference type="SMART" id="SM00812">
    <property type="entry name" value="Alpha_L_fucos"/>
    <property type="match status" value="1"/>
</dbReference>
<dbReference type="Gene3D" id="3.20.20.80">
    <property type="entry name" value="Glycosidases"/>
    <property type="match status" value="1"/>
</dbReference>
<evidence type="ECO:0000256" key="7">
    <source>
        <dbReference type="PIRSR" id="PIRSR001092-1"/>
    </source>
</evidence>